<dbReference type="GeneID" id="97278437"/>
<protein>
    <submittedName>
        <fullName evidence="2">Uncharacterized protein</fullName>
    </submittedName>
</protein>
<dbReference type="STRING" id="77097.SAMN04490369_10238"/>
<dbReference type="Proteomes" id="UP000199493">
    <property type="component" value="Unassembled WGS sequence"/>
</dbReference>
<dbReference type="EMBL" id="FODB01000023">
    <property type="protein sequence ID" value="SEN75578.1"/>
    <property type="molecule type" value="Genomic_DNA"/>
</dbReference>
<evidence type="ECO:0000313" key="2">
    <source>
        <dbReference type="EMBL" id="SIN61509.1"/>
    </source>
</evidence>
<reference evidence="1 4" key="1">
    <citation type="submission" date="2016-10" db="EMBL/GenBank/DDBJ databases">
        <authorList>
            <person name="de Groot N.N."/>
        </authorList>
    </citation>
    <scope>NUCLEOTIDE SEQUENCE [LARGE SCALE GENOMIC DNA]</scope>
    <source>
        <strain evidence="1 4">558</strain>
    </source>
</reference>
<organism evidence="2 3">
    <name type="scientific">Vreelandella aquamarina</name>
    <dbReference type="NCBI Taxonomy" id="77097"/>
    <lineage>
        <taxon>Bacteria</taxon>
        <taxon>Pseudomonadati</taxon>
        <taxon>Pseudomonadota</taxon>
        <taxon>Gammaproteobacteria</taxon>
        <taxon>Oceanospirillales</taxon>
        <taxon>Halomonadaceae</taxon>
        <taxon>Vreelandella</taxon>
    </lineage>
</organism>
<evidence type="ECO:0000313" key="4">
    <source>
        <dbReference type="Proteomes" id="UP000199493"/>
    </source>
</evidence>
<dbReference type="Proteomes" id="UP000185024">
    <property type="component" value="Unassembled WGS sequence"/>
</dbReference>
<accession>A0A1H8J6B9</accession>
<accession>A0A1N6I1T3</accession>
<reference evidence="2 3" key="2">
    <citation type="submission" date="2016-11" db="EMBL/GenBank/DDBJ databases">
        <authorList>
            <person name="Jaros S."/>
            <person name="Januszkiewicz K."/>
            <person name="Wedrychowicz H."/>
        </authorList>
    </citation>
    <scope>NUCLEOTIDE SEQUENCE [LARGE SCALE GENOMIC DNA]</scope>
    <source>
        <strain evidence="2 3">ACAM 239</strain>
    </source>
</reference>
<proteinExistence type="predicted"/>
<dbReference type="EMBL" id="FSQX01000001">
    <property type="protein sequence ID" value="SIN61509.1"/>
    <property type="molecule type" value="Genomic_DNA"/>
</dbReference>
<dbReference type="AlphaFoldDB" id="A0A1N6I1T3"/>
<evidence type="ECO:0000313" key="3">
    <source>
        <dbReference type="Proteomes" id="UP000185024"/>
    </source>
</evidence>
<name>A0A1N6I1T3_9GAMM</name>
<sequence length="95" mass="10513">MYKEFENPLPPKFGRMFVGNDAKLNQGPPRPNDTVTIRAGDSIDFYILVEECAPDLVSGELVGIGPDPRWEYQGWSYGGKIKVPESAVTAIIRAD</sequence>
<dbReference type="RefSeq" id="WP_062359341.1">
    <property type="nucleotide sequence ID" value="NZ_BJOI01000102.1"/>
</dbReference>
<evidence type="ECO:0000313" key="1">
    <source>
        <dbReference type="EMBL" id="SEN75578.1"/>
    </source>
</evidence>
<gene>
    <name evidence="1" type="ORF">SAMN04490369_10238</name>
    <name evidence="2" type="ORF">SAMN05878438_0570</name>
</gene>